<evidence type="ECO:0000256" key="6">
    <source>
        <dbReference type="RuleBase" id="RU000461"/>
    </source>
</evidence>
<keyword evidence="6" id="KW-0560">Oxidoreductase</keyword>
<comment type="cofactor">
    <cofactor evidence="1 5">
        <name>heme</name>
        <dbReference type="ChEBI" id="CHEBI:30413"/>
    </cofactor>
</comment>
<keyword evidence="6" id="KW-0503">Monooxygenase</keyword>
<dbReference type="PROSITE" id="PS00086">
    <property type="entry name" value="CYTOCHROME_P450"/>
    <property type="match status" value="1"/>
</dbReference>
<dbReference type="GO" id="GO:0020037">
    <property type="term" value="F:heme binding"/>
    <property type="evidence" value="ECO:0007669"/>
    <property type="project" value="InterPro"/>
</dbReference>
<feature type="binding site" description="axial binding residue" evidence="5">
    <location>
        <position position="41"/>
    </location>
    <ligand>
        <name>heme</name>
        <dbReference type="ChEBI" id="CHEBI:30413"/>
    </ligand>
    <ligandPart>
        <name>Fe</name>
        <dbReference type="ChEBI" id="CHEBI:18248"/>
    </ligandPart>
</feature>
<dbReference type="EMBL" id="NAJQ01000164">
    <property type="protein sequence ID" value="TKA76404.1"/>
    <property type="molecule type" value="Genomic_DNA"/>
</dbReference>
<evidence type="ECO:0000256" key="5">
    <source>
        <dbReference type="PIRSR" id="PIRSR602403-1"/>
    </source>
</evidence>
<dbReference type="STRING" id="329884.A0A4U0XH72"/>
<comment type="caution">
    <text evidence="7">The sequence shown here is derived from an EMBL/GenBank/DDBJ whole genome shotgun (WGS) entry which is preliminary data.</text>
</comment>
<evidence type="ECO:0000313" key="7">
    <source>
        <dbReference type="EMBL" id="TKA76404.1"/>
    </source>
</evidence>
<sequence length="106" mass="12011">MRDATAFEEPDTFLPERWLAAEPTADMKTLFMPFSKGTRACLGKGLAMLELKLVLGALLSRYEVRLPQQTTEESMEMRDHFLVVPRSGKCELLFEPLTSCTTLQAR</sequence>
<accession>A0A4U0XH72</accession>
<evidence type="ECO:0000256" key="3">
    <source>
        <dbReference type="ARBA" id="ARBA00022723"/>
    </source>
</evidence>
<dbReference type="Proteomes" id="UP000309340">
    <property type="component" value="Unassembled WGS sequence"/>
</dbReference>
<dbReference type="PANTHER" id="PTHR24305:SF166">
    <property type="entry name" value="CYTOCHROME P450 12A4, MITOCHONDRIAL-RELATED"/>
    <property type="match status" value="1"/>
</dbReference>
<reference evidence="7 8" key="1">
    <citation type="submission" date="2017-03" db="EMBL/GenBank/DDBJ databases">
        <title>Genomes of endolithic fungi from Antarctica.</title>
        <authorList>
            <person name="Coleine C."/>
            <person name="Masonjones S."/>
            <person name="Stajich J.E."/>
        </authorList>
    </citation>
    <scope>NUCLEOTIDE SEQUENCE [LARGE SCALE GENOMIC DNA]</scope>
    <source>
        <strain evidence="7 8">CCFEE 5184</strain>
    </source>
</reference>
<evidence type="ECO:0008006" key="9">
    <source>
        <dbReference type="Google" id="ProtNLM"/>
    </source>
</evidence>
<evidence type="ECO:0000313" key="8">
    <source>
        <dbReference type="Proteomes" id="UP000309340"/>
    </source>
</evidence>
<dbReference type="InterPro" id="IPR002403">
    <property type="entry name" value="Cyt_P450_E_grp-IV"/>
</dbReference>
<keyword evidence="3 5" id="KW-0479">Metal-binding</keyword>
<gene>
    <name evidence="7" type="ORF">B0A55_09909</name>
</gene>
<dbReference type="InterPro" id="IPR050121">
    <property type="entry name" value="Cytochrome_P450_monoxygenase"/>
</dbReference>
<dbReference type="OrthoDB" id="1470350at2759"/>
<protein>
    <recommendedName>
        <fullName evidence="9">Cytochrome P450</fullName>
    </recommendedName>
</protein>
<dbReference type="InterPro" id="IPR036396">
    <property type="entry name" value="Cyt_P450_sf"/>
</dbReference>
<keyword evidence="5 6" id="KW-0349">Heme</keyword>
<dbReference type="GO" id="GO:0004497">
    <property type="term" value="F:monooxygenase activity"/>
    <property type="evidence" value="ECO:0007669"/>
    <property type="project" value="UniProtKB-KW"/>
</dbReference>
<dbReference type="AlphaFoldDB" id="A0A4U0XH72"/>
<comment type="similarity">
    <text evidence="2 6">Belongs to the cytochrome P450 family.</text>
</comment>
<dbReference type="GO" id="GO:0005506">
    <property type="term" value="F:iron ion binding"/>
    <property type="evidence" value="ECO:0007669"/>
    <property type="project" value="InterPro"/>
</dbReference>
<dbReference type="PRINTS" id="PR00465">
    <property type="entry name" value="EP450IV"/>
</dbReference>
<dbReference type="PANTHER" id="PTHR24305">
    <property type="entry name" value="CYTOCHROME P450"/>
    <property type="match status" value="1"/>
</dbReference>
<name>A0A4U0XH72_9PEZI</name>
<dbReference type="InterPro" id="IPR017972">
    <property type="entry name" value="Cyt_P450_CS"/>
</dbReference>
<evidence type="ECO:0000256" key="1">
    <source>
        <dbReference type="ARBA" id="ARBA00001971"/>
    </source>
</evidence>
<dbReference type="GO" id="GO:0016705">
    <property type="term" value="F:oxidoreductase activity, acting on paired donors, with incorporation or reduction of molecular oxygen"/>
    <property type="evidence" value="ECO:0007669"/>
    <property type="project" value="InterPro"/>
</dbReference>
<keyword evidence="4 5" id="KW-0408">Iron</keyword>
<evidence type="ECO:0000256" key="2">
    <source>
        <dbReference type="ARBA" id="ARBA00010617"/>
    </source>
</evidence>
<dbReference type="InterPro" id="IPR001128">
    <property type="entry name" value="Cyt_P450"/>
</dbReference>
<evidence type="ECO:0000256" key="4">
    <source>
        <dbReference type="ARBA" id="ARBA00023004"/>
    </source>
</evidence>
<proteinExistence type="inferred from homology"/>
<dbReference type="SUPFAM" id="SSF48264">
    <property type="entry name" value="Cytochrome P450"/>
    <property type="match status" value="1"/>
</dbReference>
<organism evidence="7 8">
    <name type="scientific">Friedmanniomyces simplex</name>
    <dbReference type="NCBI Taxonomy" id="329884"/>
    <lineage>
        <taxon>Eukaryota</taxon>
        <taxon>Fungi</taxon>
        <taxon>Dikarya</taxon>
        <taxon>Ascomycota</taxon>
        <taxon>Pezizomycotina</taxon>
        <taxon>Dothideomycetes</taxon>
        <taxon>Dothideomycetidae</taxon>
        <taxon>Mycosphaerellales</taxon>
        <taxon>Teratosphaeriaceae</taxon>
        <taxon>Friedmanniomyces</taxon>
    </lineage>
</organism>
<keyword evidence="8" id="KW-1185">Reference proteome</keyword>
<dbReference type="Pfam" id="PF00067">
    <property type="entry name" value="p450"/>
    <property type="match status" value="1"/>
</dbReference>
<dbReference type="Gene3D" id="1.10.630.10">
    <property type="entry name" value="Cytochrome P450"/>
    <property type="match status" value="1"/>
</dbReference>